<organism evidence="1 2">
    <name type="scientific">Macrolepiota fuliginosa MF-IS2</name>
    <dbReference type="NCBI Taxonomy" id="1400762"/>
    <lineage>
        <taxon>Eukaryota</taxon>
        <taxon>Fungi</taxon>
        <taxon>Dikarya</taxon>
        <taxon>Basidiomycota</taxon>
        <taxon>Agaricomycotina</taxon>
        <taxon>Agaricomycetes</taxon>
        <taxon>Agaricomycetidae</taxon>
        <taxon>Agaricales</taxon>
        <taxon>Agaricineae</taxon>
        <taxon>Agaricaceae</taxon>
        <taxon>Macrolepiota</taxon>
    </lineage>
</organism>
<comment type="caution">
    <text evidence="1">The sequence shown here is derived from an EMBL/GenBank/DDBJ whole genome shotgun (WGS) entry which is preliminary data.</text>
</comment>
<gene>
    <name evidence="1" type="ORF">P691DRAFT_786471</name>
</gene>
<proteinExistence type="predicted"/>
<protein>
    <submittedName>
        <fullName evidence="1">Uncharacterized protein</fullName>
    </submittedName>
</protein>
<keyword evidence="2" id="KW-1185">Reference proteome</keyword>
<evidence type="ECO:0000313" key="1">
    <source>
        <dbReference type="EMBL" id="KAF9439482.1"/>
    </source>
</evidence>
<accession>A0A9P5WXG8</accession>
<evidence type="ECO:0000313" key="2">
    <source>
        <dbReference type="Proteomes" id="UP000807342"/>
    </source>
</evidence>
<dbReference type="Proteomes" id="UP000807342">
    <property type="component" value="Unassembled WGS sequence"/>
</dbReference>
<name>A0A9P5WXG8_9AGAR</name>
<reference evidence="1" key="1">
    <citation type="submission" date="2020-11" db="EMBL/GenBank/DDBJ databases">
        <authorList>
            <consortium name="DOE Joint Genome Institute"/>
            <person name="Ahrendt S."/>
            <person name="Riley R."/>
            <person name="Andreopoulos W."/>
            <person name="Labutti K."/>
            <person name="Pangilinan J."/>
            <person name="Ruiz-Duenas F.J."/>
            <person name="Barrasa J.M."/>
            <person name="Sanchez-Garcia M."/>
            <person name="Camarero S."/>
            <person name="Miyauchi S."/>
            <person name="Serrano A."/>
            <person name="Linde D."/>
            <person name="Babiker R."/>
            <person name="Drula E."/>
            <person name="Ayuso-Fernandez I."/>
            <person name="Pacheco R."/>
            <person name="Padilla G."/>
            <person name="Ferreira P."/>
            <person name="Barriuso J."/>
            <person name="Kellner H."/>
            <person name="Castanera R."/>
            <person name="Alfaro M."/>
            <person name="Ramirez L."/>
            <person name="Pisabarro A.G."/>
            <person name="Kuo A."/>
            <person name="Tritt A."/>
            <person name="Lipzen A."/>
            <person name="He G."/>
            <person name="Yan M."/>
            <person name="Ng V."/>
            <person name="Cullen D."/>
            <person name="Martin F."/>
            <person name="Rosso M.-N."/>
            <person name="Henrissat B."/>
            <person name="Hibbett D."/>
            <person name="Martinez A.T."/>
            <person name="Grigoriev I.V."/>
        </authorList>
    </citation>
    <scope>NUCLEOTIDE SEQUENCE</scope>
    <source>
        <strain evidence="1">MF-IS2</strain>
    </source>
</reference>
<dbReference type="EMBL" id="MU154157">
    <property type="protein sequence ID" value="KAF9439482.1"/>
    <property type="molecule type" value="Genomic_DNA"/>
</dbReference>
<sequence length="229" mass="25434">MRQFTLPTIELGLSISPLLVPVPAVSTTRAVGDNLFMVYYSGAQYNATPTSRNSSLPAADCPEIVITRMPPQFPQNTLVIHCPIHVYDTKSTTQGGRYARWIRIQRRYLLIDTHAHDNITHIESVPATRPMPPSSGHLRHRGDIPLRSYLVSSHACMNPGSLLDIAGLQQDDISHQGMQRSIVRWCKTQGENAGNGCNAVHLLSGCAMDGALFKGQRIIVWWSQFFSSR</sequence>
<dbReference type="AlphaFoldDB" id="A0A9P5WXG8"/>